<keyword evidence="7" id="KW-1133">Transmembrane helix</keyword>
<dbReference type="SUPFAM" id="SSF55874">
    <property type="entry name" value="ATPase domain of HSP90 chaperone/DNA topoisomerase II/histidine kinase"/>
    <property type="match status" value="1"/>
</dbReference>
<evidence type="ECO:0000256" key="6">
    <source>
        <dbReference type="ARBA" id="ARBA00023012"/>
    </source>
</evidence>
<dbReference type="AlphaFoldDB" id="A0A0F4LY64"/>
<dbReference type="InterPro" id="IPR004358">
    <property type="entry name" value="Sig_transdc_His_kin-like_C"/>
</dbReference>
<reference evidence="9 10" key="1">
    <citation type="submission" date="2015-01" db="EMBL/GenBank/DDBJ databases">
        <title>Comparative genomics of the lactic acid bacteria isolated from the honey bee gut.</title>
        <authorList>
            <person name="Ellegaard K.M."/>
            <person name="Tamarit D."/>
            <person name="Javelind E."/>
            <person name="Olofsson T."/>
            <person name="Andersson S.G."/>
            <person name="Vasquez A."/>
        </authorList>
    </citation>
    <scope>NUCLEOTIDE SEQUENCE [LARGE SCALE GENOMIC DNA]</scope>
    <source>
        <strain evidence="9 10">Bin4</strain>
    </source>
</reference>
<dbReference type="Proteomes" id="UP000033558">
    <property type="component" value="Unassembled WGS sequence"/>
</dbReference>
<feature type="transmembrane region" description="Helical" evidence="7">
    <location>
        <begin position="121"/>
        <end position="142"/>
    </location>
</feature>
<evidence type="ECO:0000259" key="8">
    <source>
        <dbReference type="PROSITE" id="PS50109"/>
    </source>
</evidence>
<keyword evidence="6" id="KW-0902">Two-component regulatory system</keyword>
<gene>
    <name evidence="9" type="ORF">JG30_01710</name>
</gene>
<dbReference type="EMBL" id="JXJQ01000002">
    <property type="protein sequence ID" value="KJY63259.1"/>
    <property type="molecule type" value="Genomic_DNA"/>
</dbReference>
<evidence type="ECO:0000256" key="5">
    <source>
        <dbReference type="ARBA" id="ARBA00022777"/>
    </source>
</evidence>
<organism evidence="9 10">
    <name type="scientific">Bombilactobacillus mellifer</name>
    <dbReference type="NCBI Taxonomy" id="1218492"/>
    <lineage>
        <taxon>Bacteria</taxon>
        <taxon>Bacillati</taxon>
        <taxon>Bacillota</taxon>
        <taxon>Bacilli</taxon>
        <taxon>Lactobacillales</taxon>
        <taxon>Lactobacillaceae</taxon>
        <taxon>Bombilactobacillus</taxon>
    </lineage>
</organism>
<sequence length="432" mass="49656">MFNNLNFVSWSRIKRVILAAICISLASQVSISTYTLGFTLTLSVFLLPVFLYFNADLNPLVIALGVALSSPLFRGLLLFISHDASNINILQFIMTDMAFYLMYGFLYYVLYWRKSQRNNSIFFLTILLCDYCSNLLEVSLLIHFSNYTYRLFQILFITALIRSLCSCLIIFLYRYFTLLVRDENHEQRYLYFIWVASSVKSEVYFMKKSINDIENVMKNAYQLNQALSQTSLDPKYQTTALNIARDVHEIKKDYQNVISGLGDYFSERNNQPMQLADILRVTTSYIRQSLKKKSQQVVIEVYNQIDLLVVNHYYVVSILSNLIFNSIDALQHQSHGLIKITVSDQGRNIEIDISDNGQGMDAQTLALIFEPGFTTKYNQNTGNVYRGIGLSHVKVLVEDIFAGSINVQSQVNQGTTFKVFLNKGRLINEVDK</sequence>
<dbReference type="PATRIC" id="fig|1218492.5.peg.284"/>
<keyword evidence="10" id="KW-1185">Reference proteome</keyword>
<dbReference type="RefSeq" id="WP_046315361.1">
    <property type="nucleotide sequence ID" value="NZ_JBHSZT010000003.1"/>
</dbReference>
<keyword evidence="7" id="KW-0812">Transmembrane</keyword>
<evidence type="ECO:0000256" key="4">
    <source>
        <dbReference type="ARBA" id="ARBA00022679"/>
    </source>
</evidence>
<proteinExistence type="predicted"/>
<dbReference type="GO" id="GO:0004673">
    <property type="term" value="F:protein histidine kinase activity"/>
    <property type="evidence" value="ECO:0007669"/>
    <property type="project" value="UniProtKB-EC"/>
</dbReference>
<dbReference type="Pfam" id="PF02518">
    <property type="entry name" value="HATPase_c"/>
    <property type="match status" value="1"/>
</dbReference>
<dbReference type="GO" id="GO:0000160">
    <property type="term" value="P:phosphorelay signal transduction system"/>
    <property type="evidence" value="ECO:0007669"/>
    <property type="project" value="UniProtKB-KW"/>
</dbReference>
<evidence type="ECO:0000256" key="1">
    <source>
        <dbReference type="ARBA" id="ARBA00000085"/>
    </source>
</evidence>
<accession>A0A0F4LY64</accession>
<dbReference type="InterPro" id="IPR005467">
    <property type="entry name" value="His_kinase_dom"/>
</dbReference>
<dbReference type="HOGENOM" id="CLU_052005_1_0_9"/>
<dbReference type="InterPro" id="IPR036890">
    <property type="entry name" value="HATPase_C_sf"/>
</dbReference>
<dbReference type="Gene3D" id="3.30.565.10">
    <property type="entry name" value="Histidine kinase-like ATPase, C-terminal domain"/>
    <property type="match status" value="1"/>
</dbReference>
<keyword evidence="4" id="KW-0808">Transferase</keyword>
<dbReference type="EC" id="2.7.13.3" evidence="2"/>
<dbReference type="PANTHER" id="PTHR44936:SF9">
    <property type="entry name" value="SENSOR PROTEIN CREC"/>
    <property type="match status" value="1"/>
</dbReference>
<dbReference type="InterPro" id="IPR050980">
    <property type="entry name" value="2C_sensor_his_kinase"/>
</dbReference>
<keyword evidence="3" id="KW-0597">Phosphoprotein</keyword>
<protein>
    <recommendedName>
        <fullName evidence="2">histidine kinase</fullName>
        <ecNumber evidence="2">2.7.13.3</ecNumber>
    </recommendedName>
</protein>
<evidence type="ECO:0000256" key="2">
    <source>
        <dbReference type="ARBA" id="ARBA00012438"/>
    </source>
</evidence>
<dbReference type="STRING" id="1218492.JG30_01710"/>
<evidence type="ECO:0000256" key="3">
    <source>
        <dbReference type="ARBA" id="ARBA00022553"/>
    </source>
</evidence>
<evidence type="ECO:0000313" key="9">
    <source>
        <dbReference type="EMBL" id="KJY63259.1"/>
    </source>
</evidence>
<feature type="transmembrane region" description="Helical" evidence="7">
    <location>
        <begin position="87"/>
        <end position="109"/>
    </location>
</feature>
<keyword evidence="7" id="KW-0472">Membrane</keyword>
<dbReference type="PRINTS" id="PR00344">
    <property type="entry name" value="BCTRLSENSOR"/>
</dbReference>
<evidence type="ECO:0000256" key="7">
    <source>
        <dbReference type="SAM" id="Phobius"/>
    </source>
</evidence>
<evidence type="ECO:0000313" key="10">
    <source>
        <dbReference type="Proteomes" id="UP000033558"/>
    </source>
</evidence>
<dbReference type="SMART" id="SM00387">
    <property type="entry name" value="HATPase_c"/>
    <property type="match status" value="1"/>
</dbReference>
<feature type="transmembrane region" description="Helical" evidence="7">
    <location>
        <begin position="60"/>
        <end position="81"/>
    </location>
</feature>
<feature type="domain" description="Histidine kinase" evidence="8">
    <location>
        <begin position="208"/>
        <end position="425"/>
    </location>
</feature>
<dbReference type="PANTHER" id="PTHR44936">
    <property type="entry name" value="SENSOR PROTEIN CREC"/>
    <property type="match status" value="1"/>
</dbReference>
<comment type="catalytic activity">
    <reaction evidence="1">
        <text>ATP + protein L-histidine = ADP + protein N-phospho-L-histidine.</text>
        <dbReference type="EC" id="2.7.13.3"/>
    </reaction>
</comment>
<keyword evidence="5 9" id="KW-0418">Kinase</keyword>
<feature type="transmembrane region" description="Helical" evidence="7">
    <location>
        <begin position="154"/>
        <end position="176"/>
    </location>
</feature>
<dbReference type="PROSITE" id="PS50109">
    <property type="entry name" value="HIS_KIN"/>
    <property type="match status" value="1"/>
</dbReference>
<comment type="caution">
    <text evidence="9">The sequence shown here is derived from an EMBL/GenBank/DDBJ whole genome shotgun (WGS) entry which is preliminary data.</text>
</comment>
<dbReference type="InterPro" id="IPR003594">
    <property type="entry name" value="HATPase_dom"/>
</dbReference>
<feature type="transmembrane region" description="Helical" evidence="7">
    <location>
        <begin position="36"/>
        <end position="53"/>
    </location>
</feature>
<name>A0A0F4LY64_9LACO</name>